<accession>A0A3G5AD72</accession>
<dbReference type="PROSITE" id="PS50879">
    <property type="entry name" value="RNASE_H_1"/>
    <property type="match status" value="1"/>
</dbReference>
<evidence type="ECO:0000256" key="6">
    <source>
        <dbReference type="ARBA" id="ARBA00022759"/>
    </source>
</evidence>
<dbReference type="EMBL" id="MK072439">
    <property type="protein sequence ID" value="AYV85078.1"/>
    <property type="molecule type" value="Genomic_DNA"/>
</dbReference>
<evidence type="ECO:0000259" key="9">
    <source>
        <dbReference type="PROSITE" id="PS50879"/>
    </source>
</evidence>
<reference evidence="10" key="1">
    <citation type="submission" date="2018-10" db="EMBL/GenBank/DDBJ databases">
        <title>Hidden diversity of soil giant viruses.</title>
        <authorList>
            <person name="Schulz F."/>
            <person name="Alteio L."/>
            <person name="Goudeau D."/>
            <person name="Ryan E.M."/>
            <person name="Malmstrom R.R."/>
            <person name="Blanchard J."/>
            <person name="Woyke T."/>
        </authorList>
    </citation>
    <scope>NUCLEOTIDE SEQUENCE</scope>
    <source>
        <strain evidence="10">SAV1</strain>
    </source>
</reference>
<evidence type="ECO:0000256" key="2">
    <source>
        <dbReference type="ARBA" id="ARBA00005300"/>
    </source>
</evidence>
<evidence type="ECO:0000256" key="4">
    <source>
        <dbReference type="ARBA" id="ARBA00022722"/>
    </source>
</evidence>
<evidence type="ECO:0000256" key="3">
    <source>
        <dbReference type="ARBA" id="ARBA00012180"/>
    </source>
</evidence>
<dbReference type="SUPFAM" id="SSF53098">
    <property type="entry name" value="Ribonuclease H-like"/>
    <property type="match status" value="1"/>
</dbReference>
<evidence type="ECO:0000313" key="10">
    <source>
        <dbReference type="EMBL" id="AYV85078.1"/>
    </source>
</evidence>
<evidence type="ECO:0000256" key="7">
    <source>
        <dbReference type="ARBA" id="ARBA00022801"/>
    </source>
</evidence>
<dbReference type="Gene3D" id="3.30.420.10">
    <property type="entry name" value="Ribonuclease H-like superfamily/Ribonuclease H"/>
    <property type="match status" value="1"/>
</dbReference>
<feature type="region of interest" description="Disordered" evidence="8">
    <location>
        <begin position="176"/>
        <end position="236"/>
    </location>
</feature>
<dbReference type="EC" id="3.1.26.4" evidence="3"/>
<dbReference type="GO" id="GO:0046872">
    <property type="term" value="F:metal ion binding"/>
    <property type="evidence" value="ECO:0007669"/>
    <property type="project" value="UniProtKB-KW"/>
</dbReference>
<evidence type="ECO:0000256" key="8">
    <source>
        <dbReference type="SAM" id="MobiDB-lite"/>
    </source>
</evidence>
<gene>
    <name evidence="10" type="ORF">Satyrvirus3_9</name>
</gene>
<comment type="catalytic activity">
    <reaction evidence="1">
        <text>Endonucleolytic cleavage to 5'-phosphomonoester.</text>
        <dbReference type="EC" id="3.1.26.4"/>
    </reaction>
</comment>
<dbReference type="Pfam" id="PF00075">
    <property type="entry name" value="RNase_H"/>
    <property type="match status" value="1"/>
</dbReference>
<dbReference type="GO" id="GO:0004523">
    <property type="term" value="F:RNA-DNA hybrid ribonuclease activity"/>
    <property type="evidence" value="ECO:0007669"/>
    <property type="project" value="UniProtKB-EC"/>
</dbReference>
<organism evidence="10">
    <name type="scientific">Satyrvirus sp</name>
    <dbReference type="NCBI Taxonomy" id="2487771"/>
    <lineage>
        <taxon>Viruses</taxon>
        <taxon>Varidnaviria</taxon>
        <taxon>Bamfordvirae</taxon>
        <taxon>Nucleocytoviricota</taxon>
        <taxon>Megaviricetes</taxon>
        <taxon>Imitervirales</taxon>
        <taxon>Mimiviridae</taxon>
        <taxon>Megamimivirinae</taxon>
    </lineage>
</organism>
<evidence type="ECO:0000256" key="1">
    <source>
        <dbReference type="ARBA" id="ARBA00000077"/>
    </source>
</evidence>
<dbReference type="InterPro" id="IPR012337">
    <property type="entry name" value="RNaseH-like_sf"/>
</dbReference>
<keyword evidence="5" id="KW-0479">Metal-binding</keyword>
<name>A0A3G5AD72_9VIRU</name>
<keyword evidence="6" id="KW-0255">Endonuclease</keyword>
<evidence type="ECO:0000256" key="5">
    <source>
        <dbReference type="ARBA" id="ARBA00022723"/>
    </source>
</evidence>
<dbReference type="GO" id="GO:0043137">
    <property type="term" value="P:DNA replication, removal of RNA primer"/>
    <property type="evidence" value="ECO:0007669"/>
    <property type="project" value="TreeGrafter"/>
</dbReference>
<dbReference type="InterPro" id="IPR002156">
    <property type="entry name" value="RNaseH_domain"/>
</dbReference>
<sequence>MSGLRPKSKSKAKPNNSEDIIVYTDGSCVGNGKISAVGGIGIHFPNNELKDVSKIFRFGCCTNQRTELYAILFAFKYIKQNLGLDGKRIIIKTDSQYCVDSITNWVYGWIKNGWRTKSNKPVANKEFIEAIHKYYERYDILLEHVQAHTGLDDEDSVANAKADALAVKATNRALLEQQQLCPNKKKPGRSSTRPAKQAKQAKRSKLSSKSSNRLPSKQNSKPKVQPFSIQMVGKNISRKITDKPNQNFKNNSKNNFPQGNLIVELIKSK</sequence>
<feature type="domain" description="RNase H type-1" evidence="9">
    <location>
        <begin position="16"/>
        <end position="171"/>
    </location>
</feature>
<dbReference type="PANTHER" id="PTHR10642:SF26">
    <property type="entry name" value="RIBONUCLEASE H1"/>
    <property type="match status" value="1"/>
</dbReference>
<keyword evidence="7" id="KW-0378">Hydrolase</keyword>
<dbReference type="GO" id="GO:0003676">
    <property type="term" value="F:nucleic acid binding"/>
    <property type="evidence" value="ECO:0007669"/>
    <property type="project" value="InterPro"/>
</dbReference>
<dbReference type="CDD" id="cd09280">
    <property type="entry name" value="RNase_HI_eukaryote_like"/>
    <property type="match status" value="1"/>
</dbReference>
<feature type="compositionally biased region" description="Low complexity" evidence="8">
    <location>
        <begin position="207"/>
        <end position="218"/>
    </location>
</feature>
<proteinExistence type="inferred from homology"/>
<dbReference type="InterPro" id="IPR036397">
    <property type="entry name" value="RNaseH_sf"/>
</dbReference>
<keyword evidence="4" id="KW-0540">Nuclease</keyword>
<comment type="similarity">
    <text evidence="2">Belongs to the RNase H family.</text>
</comment>
<dbReference type="InterPro" id="IPR050092">
    <property type="entry name" value="RNase_H"/>
</dbReference>
<protein>
    <recommendedName>
        <fullName evidence="3">ribonuclease H</fullName>
        <ecNumber evidence="3">3.1.26.4</ecNumber>
    </recommendedName>
</protein>
<dbReference type="PANTHER" id="PTHR10642">
    <property type="entry name" value="RIBONUCLEASE H1"/>
    <property type="match status" value="1"/>
</dbReference>